<dbReference type="EMBL" id="FQUS01000001">
    <property type="protein sequence ID" value="SHE32737.1"/>
    <property type="molecule type" value="Genomic_DNA"/>
</dbReference>
<evidence type="ECO:0000313" key="6">
    <source>
        <dbReference type="EMBL" id="SHE32737.1"/>
    </source>
</evidence>
<name>A0A1M4SL78_9BACT</name>
<evidence type="ECO:0000256" key="2">
    <source>
        <dbReference type="ARBA" id="ARBA00012146"/>
    </source>
</evidence>
<gene>
    <name evidence="6" type="ORF">SAMN05443144_10161</name>
</gene>
<dbReference type="Proteomes" id="UP000184041">
    <property type="component" value="Unassembled WGS sequence"/>
</dbReference>
<dbReference type="PANTHER" id="PTHR10286">
    <property type="entry name" value="INORGANIC PYROPHOSPHATASE"/>
    <property type="match status" value="1"/>
</dbReference>
<evidence type="ECO:0000256" key="1">
    <source>
        <dbReference type="ARBA" id="ARBA00001946"/>
    </source>
</evidence>
<comment type="cofactor">
    <cofactor evidence="1">
        <name>Mg(2+)</name>
        <dbReference type="ChEBI" id="CHEBI:18420"/>
    </cofactor>
</comment>
<dbReference type="RefSeq" id="WP_073058823.1">
    <property type="nucleotide sequence ID" value="NZ_FQUS01000001.1"/>
</dbReference>
<keyword evidence="3" id="KW-0479">Metal-binding</keyword>
<dbReference type="GO" id="GO:0000287">
    <property type="term" value="F:magnesium ion binding"/>
    <property type="evidence" value="ECO:0007669"/>
    <property type="project" value="InterPro"/>
</dbReference>
<evidence type="ECO:0000256" key="5">
    <source>
        <dbReference type="ARBA" id="ARBA00022842"/>
    </source>
</evidence>
<evidence type="ECO:0000256" key="4">
    <source>
        <dbReference type="ARBA" id="ARBA00022801"/>
    </source>
</evidence>
<dbReference type="AlphaFoldDB" id="A0A1M4SL78"/>
<dbReference type="GO" id="GO:0005737">
    <property type="term" value="C:cytoplasm"/>
    <property type="evidence" value="ECO:0007669"/>
    <property type="project" value="InterPro"/>
</dbReference>
<keyword evidence="7" id="KW-1185">Reference proteome</keyword>
<protein>
    <recommendedName>
        <fullName evidence="2">inorganic diphosphatase</fullName>
        <ecNumber evidence="2">3.6.1.1</ecNumber>
    </recommendedName>
</protein>
<evidence type="ECO:0000313" key="7">
    <source>
        <dbReference type="Proteomes" id="UP000184041"/>
    </source>
</evidence>
<dbReference type="InterPro" id="IPR036649">
    <property type="entry name" value="Pyrophosphatase_sf"/>
</dbReference>
<dbReference type="EC" id="3.6.1.1" evidence="2"/>
<dbReference type="NCBIfam" id="NF001886">
    <property type="entry name" value="PRK00642.1"/>
    <property type="match status" value="1"/>
</dbReference>
<dbReference type="OrthoDB" id="5187599at2"/>
<dbReference type="Gene3D" id="3.90.80.10">
    <property type="entry name" value="Inorganic pyrophosphatase"/>
    <property type="match status" value="1"/>
</dbReference>
<dbReference type="SUPFAM" id="SSF50324">
    <property type="entry name" value="Inorganic pyrophosphatase"/>
    <property type="match status" value="1"/>
</dbReference>
<sequence length="231" mass="26467">MERDQIRRFLESIKLFSKPHPWHGINIGEDAPHKIKVFIELVPGDTMKYELDKESGYLKVDRPQRFSNICPTPYGFVPRTLCAEKVAAFCMEKTGRSGIRGDGDPLDICVITERNIPHGNLILDAIPIGGLRMIDGEEADDKIVAVLSGDASFGQIRDISEIPKHMIDRLSHYFLTYKAKPFSDEKRECEITHIYGRNEAFEVIDRSVKDYNKRFDVNKRKLLKMIQTGLK</sequence>
<dbReference type="Pfam" id="PF00719">
    <property type="entry name" value="Pyrophosphatase"/>
    <property type="match status" value="1"/>
</dbReference>
<accession>A0A1M4SL78</accession>
<keyword evidence="5" id="KW-0460">Magnesium</keyword>
<dbReference type="GO" id="GO:0006796">
    <property type="term" value="P:phosphate-containing compound metabolic process"/>
    <property type="evidence" value="ECO:0007669"/>
    <property type="project" value="InterPro"/>
</dbReference>
<reference evidence="6 7" key="1">
    <citation type="submission" date="2016-11" db="EMBL/GenBank/DDBJ databases">
        <authorList>
            <person name="Jaros S."/>
            <person name="Januszkiewicz K."/>
            <person name="Wedrychowicz H."/>
        </authorList>
    </citation>
    <scope>NUCLEOTIDE SEQUENCE [LARGE SCALE GENOMIC DNA]</scope>
    <source>
        <strain evidence="6 7">DSM 21986</strain>
    </source>
</reference>
<proteinExistence type="predicted"/>
<dbReference type="PROSITE" id="PS00387">
    <property type="entry name" value="PPASE"/>
    <property type="match status" value="1"/>
</dbReference>
<dbReference type="InterPro" id="IPR008162">
    <property type="entry name" value="Pyrophosphatase"/>
</dbReference>
<dbReference type="STRING" id="1194090.SAMN05443144_10161"/>
<organism evidence="6 7">
    <name type="scientific">Fodinibius roseus</name>
    <dbReference type="NCBI Taxonomy" id="1194090"/>
    <lineage>
        <taxon>Bacteria</taxon>
        <taxon>Pseudomonadati</taxon>
        <taxon>Balneolota</taxon>
        <taxon>Balneolia</taxon>
        <taxon>Balneolales</taxon>
        <taxon>Balneolaceae</taxon>
        <taxon>Fodinibius</taxon>
    </lineage>
</organism>
<evidence type="ECO:0000256" key="3">
    <source>
        <dbReference type="ARBA" id="ARBA00022723"/>
    </source>
</evidence>
<keyword evidence="4" id="KW-0378">Hydrolase</keyword>
<dbReference type="GO" id="GO:0004427">
    <property type="term" value="F:inorganic diphosphate phosphatase activity"/>
    <property type="evidence" value="ECO:0007669"/>
    <property type="project" value="UniProtKB-EC"/>
</dbReference>